<evidence type="ECO:0000313" key="1">
    <source>
        <dbReference type="EMBL" id="NNT73208.1"/>
    </source>
</evidence>
<keyword evidence="2" id="KW-1185">Reference proteome</keyword>
<accession>A0A7Y3RB07</accession>
<name>A0A7Y3RB07_9FLAO</name>
<comment type="caution">
    <text evidence="1">The sequence shown here is derived from an EMBL/GenBank/DDBJ whole genome shotgun (WGS) entry which is preliminary data.</text>
</comment>
<dbReference type="AlphaFoldDB" id="A0A7Y3RB07"/>
<gene>
    <name evidence="1" type="ORF">HKT18_13365</name>
</gene>
<organism evidence="1 2">
    <name type="scientific">Flavobacterium rivulicola</name>
    <dbReference type="NCBI Taxonomy" id="2732161"/>
    <lineage>
        <taxon>Bacteria</taxon>
        <taxon>Pseudomonadati</taxon>
        <taxon>Bacteroidota</taxon>
        <taxon>Flavobacteriia</taxon>
        <taxon>Flavobacteriales</taxon>
        <taxon>Flavobacteriaceae</taxon>
        <taxon>Flavobacterium</taxon>
    </lineage>
</organism>
<dbReference type="PANTHER" id="PTHR38477">
    <property type="entry name" value="HYPOTHETICAL EXPORTED PROTEIN"/>
    <property type="match status" value="1"/>
</dbReference>
<dbReference type="InterPro" id="IPR032676">
    <property type="entry name" value="YkuD_2"/>
</dbReference>
<dbReference type="PANTHER" id="PTHR38477:SF1">
    <property type="entry name" value="MUREIN L,D-TRANSPEPTIDASE CATALYTIC DOMAIN FAMILY PROTEIN"/>
    <property type="match status" value="1"/>
</dbReference>
<dbReference type="RefSeq" id="WP_171223368.1">
    <property type="nucleotide sequence ID" value="NZ_CP121446.1"/>
</dbReference>
<reference evidence="1 2" key="1">
    <citation type="submission" date="2020-05" db="EMBL/GenBank/DDBJ databases">
        <title>Draft genome of Flavobacterium sp. IMCC34852.</title>
        <authorList>
            <person name="Song J."/>
            <person name="Cho J.-C."/>
        </authorList>
    </citation>
    <scope>NUCLEOTIDE SEQUENCE [LARGE SCALE GENOMIC DNA]</scope>
    <source>
        <strain evidence="1 2">IMCC34852</strain>
    </source>
</reference>
<dbReference type="EMBL" id="JABEVX010000011">
    <property type="protein sequence ID" value="NNT73208.1"/>
    <property type="molecule type" value="Genomic_DNA"/>
</dbReference>
<evidence type="ECO:0000313" key="2">
    <source>
        <dbReference type="Proteomes" id="UP000536509"/>
    </source>
</evidence>
<protein>
    <submittedName>
        <fullName evidence="1">Peptidase</fullName>
    </submittedName>
</protein>
<sequence>MKKKIVFLLFAVAVVAFGYNKINYKSKSKNKPTVNVSRTENKAKEALTFCQKNNFNEDFCILIDMSVHSGLNRFFVYDFKQNKITHQMLVGHGCCNYPWSQDWSKDNPTFSNKDGSHCSALGKYKIGQRAWSDWGINVKYVLHGLEKTNNNAQSRYIVFHSWEKVADKEVYPKGTPEGWGCPTISNSNMKVIDPILKKAKKPVLMWIYQ</sequence>
<dbReference type="Proteomes" id="UP000536509">
    <property type="component" value="Unassembled WGS sequence"/>
</dbReference>
<proteinExistence type="predicted"/>
<dbReference type="Pfam" id="PF13645">
    <property type="entry name" value="YkuD_2"/>
    <property type="match status" value="1"/>
</dbReference>